<keyword evidence="8" id="KW-0067">ATP-binding</keyword>
<evidence type="ECO:0000256" key="2">
    <source>
        <dbReference type="ARBA" id="ARBA00022723"/>
    </source>
</evidence>
<evidence type="ECO:0000256" key="9">
    <source>
        <dbReference type="ARBA" id="ARBA00023125"/>
    </source>
</evidence>
<dbReference type="NCBIfam" id="TIGR00614">
    <property type="entry name" value="recQ_fam"/>
    <property type="match status" value="1"/>
</dbReference>
<dbReference type="EC" id="5.6.2.4" evidence="13"/>
<evidence type="ECO:0000256" key="1">
    <source>
        <dbReference type="ARBA" id="ARBA00005446"/>
    </source>
</evidence>
<dbReference type="Gene3D" id="3.40.50.300">
    <property type="entry name" value="P-loop containing nucleotide triphosphate hydrolases"/>
    <property type="match status" value="1"/>
</dbReference>
<dbReference type="GO" id="GO:0008270">
    <property type="term" value="F:zinc ion binding"/>
    <property type="evidence" value="ECO:0007669"/>
    <property type="project" value="UniProtKB-KW"/>
</dbReference>
<dbReference type="GO" id="GO:0005524">
    <property type="term" value="F:ATP binding"/>
    <property type="evidence" value="ECO:0007669"/>
    <property type="project" value="UniProtKB-KW"/>
</dbReference>
<feature type="compositionally biased region" description="Pro residues" evidence="15">
    <location>
        <begin position="42"/>
        <end position="52"/>
    </location>
</feature>
<gene>
    <name evidence="18" type="ORF">ACHAW5_009149</name>
</gene>
<dbReference type="InterPro" id="IPR004589">
    <property type="entry name" value="DNA_helicase_ATP-dep_RecQ"/>
</dbReference>
<dbReference type="InterPro" id="IPR002464">
    <property type="entry name" value="DNA/RNA_helicase_DEAH_CS"/>
</dbReference>
<comment type="caution">
    <text evidence="18">The sequence shown here is derived from an EMBL/GenBank/DDBJ whole genome shotgun (WGS) entry which is preliminary data.</text>
</comment>
<sequence>MNNNASQWLEGASSSRPSRRRNLSRPRPPEGRPDGDGIIDANPPPPPPPPPDEVLWEYSVDDVGASEFEKLWTRRHGECVGDDDGGRRRRAPRFRFHDGGGGATTTTGIIVGLGGISEALRRAAEQHRRRESLPMEPAPEPETRRPTATVTAMTTKITTKMSTEATTGACGNGQKMAASVDRRHENDDAARKPPVPLLRSSSFDHHPRGRDTNNYHRDQTTGGIDGRFAGGTTTVVAANTAEFFLTQDPDRAFDYGEEDEFETLDDDELAALDVDNIVGRKPMIDAFGGGDDGGGRAPLRTIYDGGRQGRQYEFGGGGDYGGHAHGKQHRNSYPTDHRGGDGASFGNGRDGDRYPRGVGGSTFGESYDDNFGGCGGHAFDADYPRNDNDYGRGALVAGDVGRRNYDGNGDADVAPPLCPGHDRPCRVLTAGTANNAGRKFYKCPMPEGEQCDFFEWADGGDGGGGGGGAYDSAPFAGGGATRVAVGGGDAKDFLSEVRRVFGHPGFRPGQREVIENAMSGRDVFVLMPTGGGKSLCYQLPAWCQPGLSVVISPLLSLIEDQVQSMTKLGVESAFLNSTQAWEGEQQLVVNNLINVPAHGGIKLLYITPEKLSHSTMIKGIFKKLSDRHLISRFVVDEAHCLSDWGHDFRPDYSNLRSLRRDYPSVPIMALTATADKRVVADSIRALGMTNEYQYRSSFNRPNLQYEVRRKDGKTIGK</sequence>
<comment type="similarity">
    <text evidence="1">Belongs to the helicase family. RecQ subfamily.</text>
</comment>
<evidence type="ECO:0000259" key="17">
    <source>
        <dbReference type="PROSITE" id="PS51999"/>
    </source>
</evidence>
<dbReference type="InterPro" id="IPR011545">
    <property type="entry name" value="DEAD/DEAH_box_helicase_dom"/>
</dbReference>
<reference evidence="18 19" key="1">
    <citation type="submission" date="2024-10" db="EMBL/GenBank/DDBJ databases">
        <title>Updated reference genomes for cyclostephanoid diatoms.</title>
        <authorList>
            <person name="Roberts W.R."/>
            <person name="Alverson A.J."/>
        </authorList>
    </citation>
    <scope>NUCLEOTIDE SEQUENCE [LARGE SCALE GENOMIC DNA]</scope>
    <source>
        <strain evidence="18 19">AJA276-08</strain>
    </source>
</reference>
<feature type="compositionally biased region" description="Basic and acidic residues" evidence="15">
    <location>
        <begin position="180"/>
        <end position="191"/>
    </location>
</feature>
<evidence type="ECO:0000256" key="11">
    <source>
        <dbReference type="ARBA" id="ARBA00023242"/>
    </source>
</evidence>
<feature type="domain" description="Helicase ATP-binding" evidence="16">
    <location>
        <begin position="514"/>
        <end position="692"/>
    </location>
</feature>
<evidence type="ECO:0000256" key="4">
    <source>
        <dbReference type="ARBA" id="ARBA00022771"/>
    </source>
</evidence>
<evidence type="ECO:0000256" key="5">
    <source>
        <dbReference type="ARBA" id="ARBA00022801"/>
    </source>
</evidence>
<organism evidence="18 19">
    <name type="scientific">Stephanodiscus triporus</name>
    <dbReference type="NCBI Taxonomy" id="2934178"/>
    <lineage>
        <taxon>Eukaryota</taxon>
        <taxon>Sar</taxon>
        <taxon>Stramenopiles</taxon>
        <taxon>Ochrophyta</taxon>
        <taxon>Bacillariophyta</taxon>
        <taxon>Coscinodiscophyceae</taxon>
        <taxon>Thalassiosirophycidae</taxon>
        <taxon>Stephanodiscales</taxon>
        <taxon>Stephanodiscaceae</taxon>
        <taxon>Stephanodiscus</taxon>
    </lineage>
</organism>
<keyword evidence="6" id="KW-0347">Helicase</keyword>
<evidence type="ECO:0000256" key="6">
    <source>
        <dbReference type="ARBA" id="ARBA00022806"/>
    </source>
</evidence>
<keyword evidence="19" id="KW-1185">Reference proteome</keyword>
<dbReference type="PANTHER" id="PTHR13710">
    <property type="entry name" value="DNA HELICASE RECQ FAMILY MEMBER"/>
    <property type="match status" value="1"/>
</dbReference>
<name>A0ABD3MXH0_9STRA</name>
<dbReference type="Proteomes" id="UP001530315">
    <property type="component" value="Unassembled WGS sequence"/>
</dbReference>
<evidence type="ECO:0000259" key="16">
    <source>
        <dbReference type="PROSITE" id="PS51192"/>
    </source>
</evidence>
<feature type="region of interest" description="Disordered" evidence="15">
    <location>
        <begin position="77"/>
        <end position="100"/>
    </location>
</feature>
<dbReference type="InterPro" id="IPR014001">
    <property type="entry name" value="Helicase_ATP-bd"/>
</dbReference>
<dbReference type="Pfam" id="PF06839">
    <property type="entry name" value="Zn_ribbon_GRF"/>
    <property type="match status" value="1"/>
</dbReference>
<dbReference type="SUPFAM" id="SSF52540">
    <property type="entry name" value="P-loop containing nucleoside triphosphate hydrolases"/>
    <property type="match status" value="1"/>
</dbReference>
<evidence type="ECO:0000313" key="18">
    <source>
        <dbReference type="EMBL" id="KAL3768092.1"/>
    </source>
</evidence>
<dbReference type="GO" id="GO:0016787">
    <property type="term" value="F:hydrolase activity"/>
    <property type="evidence" value="ECO:0007669"/>
    <property type="project" value="UniProtKB-KW"/>
</dbReference>
<dbReference type="PROSITE" id="PS51192">
    <property type="entry name" value="HELICASE_ATP_BIND_1"/>
    <property type="match status" value="1"/>
</dbReference>
<dbReference type="GO" id="GO:0043138">
    <property type="term" value="F:3'-5' DNA helicase activity"/>
    <property type="evidence" value="ECO:0007669"/>
    <property type="project" value="UniProtKB-EC"/>
</dbReference>
<evidence type="ECO:0000256" key="10">
    <source>
        <dbReference type="ARBA" id="ARBA00023235"/>
    </source>
</evidence>
<dbReference type="InterPro" id="IPR010666">
    <property type="entry name" value="Znf_GRF"/>
</dbReference>
<dbReference type="SMART" id="SM00487">
    <property type="entry name" value="DEXDc"/>
    <property type="match status" value="1"/>
</dbReference>
<feature type="compositionally biased region" description="Basic and acidic residues" evidence="15">
    <location>
        <begin position="202"/>
        <end position="219"/>
    </location>
</feature>
<keyword evidence="11" id="KW-0539">Nucleus</keyword>
<dbReference type="GO" id="GO:0003677">
    <property type="term" value="F:DNA binding"/>
    <property type="evidence" value="ECO:0007669"/>
    <property type="project" value="UniProtKB-KW"/>
</dbReference>
<keyword evidence="5" id="KW-0378">Hydrolase</keyword>
<evidence type="ECO:0000256" key="15">
    <source>
        <dbReference type="SAM" id="MobiDB-lite"/>
    </source>
</evidence>
<feature type="region of interest" description="Disordered" evidence="15">
    <location>
        <begin position="165"/>
        <end position="226"/>
    </location>
</feature>
<keyword evidence="2" id="KW-0479">Metal-binding</keyword>
<keyword evidence="4 14" id="KW-0863">Zinc-finger</keyword>
<evidence type="ECO:0000313" key="19">
    <source>
        <dbReference type="Proteomes" id="UP001530315"/>
    </source>
</evidence>
<evidence type="ECO:0000256" key="7">
    <source>
        <dbReference type="ARBA" id="ARBA00022833"/>
    </source>
</evidence>
<dbReference type="Pfam" id="PF00270">
    <property type="entry name" value="DEAD"/>
    <property type="match status" value="1"/>
</dbReference>
<feature type="domain" description="GRF-type" evidence="17">
    <location>
        <begin position="418"/>
        <end position="460"/>
    </location>
</feature>
<accession>A0ABD3MXH0</accession>
<evidence type="ECO:0000256" key="3">
    <source>
        <dbReference type="ARBA" id="ARBA00022741"/>
    </source>
</evidence>
<dbReference type="FunFam" id="3.40.50.300:FF:000296">
    <property type="entry name" value="ATP-dependent DNA helicase RecQ"/>
    <property type="match status" value="1"/>
</dbReference>
<protein>
    <recommendedName>
        <fullName evidence="13">DNA 3'-5' helicase</fullName>
        <ecNumber evidence="13">5.6.2.4</ecNumber>
    </recommendedName>
</protein>
<dbReference type="PROSITE" id="PS51999">
    <property type="entry name" value="ZF_GRF"/>
    <property type="match status" value="1"/>
</dbReference>
<keyword evidence="10" id="KW-0413">Isomerase</keyword>
<keyword evidence="3" id="KW-0547">Nucleotide-binding</keyword>
<feature type="region of interest" description="Disordered" evidence="15">
    <location>
        <begin position="127"/>
        <end position="149"/>
    </location>
</feature>
<dbReference type="PROSITE" id="PS00690">
    <property type="entry name" value="DEAH_ATP_HELICASE"/>
    <property type="match status" value="1"/>
</dbReference>
<evidence type="ECO:0000256" key="8">
    <source>
        <dbReference type="ARBA" id="ARBA00022840"/>
    </source>
</evidence>
<evidence type="ECO:0000256" key="14">
    <source>
        <dbReference type="PROSITE-ProRule" id="PRU01343"/>
    </source>
</evidence>
<keyword evidence="7" id="KW-0862">Zinc</keyword>
<comment type="catalytic activity">
    <reaction evidence="12">
        <text>Couples ATP hydrolysis with the unwinding of duplex DNA by translocating in the 3'-5' direction.</text>
        <dbReference type="EC" id="5.6.2.4"/>
    </reaction>
</comment>
<dbReference type="CDD" id="cd17920">
    <property type="entry name" value="DEXHc_RecQ"/>
    <property type="match status" value="1"/>
</dbReference>
<evidence type="ECO:0000256" key="13">
    <source>
        <dbReference type="ARBA" id="ARBA00034808"/>
    </source>
</evidence>
<dbReference type="PANTHER" id="PTHR13710:SF153">
    <property type="entry name" value="RECQ-LIKE DNA HELICASE BLM"/>
    <property type="match status" value="1"/>
</dbReference>
<dbReference type="AlphaFoldDB" id="A0ABD3MXH0"/>
<keyword evidence="9" id="KW-0238">DNA-binding</keyword>
<feature type="region of interest" description="Disordered" evidence="15">
    <location>
        <begin position="1"/>
        <end position="56"/>
    </location>
</feature>
<evidence type="ECO:0000256" key="12">
    <source>
        <dbReference type="ARBA" id="ARBA00034617"/>
    </source>
</evidence>
<feature type="region of interest" description="Disordered" evidence="15">
    <location>
        <begin position="315"/>
        <end position="357"/>
    </location>
</feature>
<dbReference type="InterPro" id="IPR027417">
    <property type="entry name" value="P-loop_NTPase"/>
</dbReference>
<dbReference type="EMBL" id="JALLAZ020001687">
    <property type="protein sequence ID" value="KAL3768092.1"/>
    <property type="molecule type" value="Genomic_DNA"/>
</dbReference>
<proteinExistence type="inferred from homology"/>